<dbReference type="PANTHER" id="PTHR39460">
    <property type="entry name" value="EXPRESSED PROTEIN"/>
    <property type="match status" value="1"/>
</dbReference>
<gene>
    <name evidence="2" type="ORF">GNLVRS02_ARAD1C14124g</name>
</gene>
<sequence length="263" mass="28433">MTTPTAFDTSLSATDFQDSGCRAFFKSFLSNDTFTECYPMSFFLQNSQSYIKMVRSDGLQGVESLLSKSCGVDFDRCEQVMDSFLGNLKTQCKSDLKAQNSVVQAAQADFLAYPIVYKATCAKANVDHATASTVGEYCYSEALFSNSSSASYDSFLYLLPLGVSFPNTSTTSNTSNPASSSMGLSCSSCNKKLLQLYHNHTDHDGFIRDTYASAASVLDSSCGADFVPPSVLPLNDEQSGSVRLDSPLTLVMALLFVTCLVTM</sequence>
<evidence type="ECO:0000259" key="1">
    <source>
        <dbReference type="Pfam" id="PF24855"/>
    </source>
</evidence>
<protein>
    <submittedName>
        <fullName evidence="2">ARAD1C14124p</fullName>
    </submittedName>
</protein>
<dbReference type="PhylomeDB" id="A0A060T6H4"/>
<dbReference type="PANTHER" id="PTHR39460:SF1">
    <property type="entry name" value="C6 TRANSCRIPTION FACTOR"/>
    <property type="match status" value="1"/>
</dbReference>
<evidence type="ECO:0000313" key="2">
    <source>
        <dbReference type="EMBL" id="CDP34512.1"/>
    </source>
</evidence>
<feature type="domain" description="DUF7729" evidence="1">
    <location>
        <begin position="3"/>
        <end position="228"/>
    </location>
</feature>
<reference evidence="2" key="2">
    <citation type="submission" date="2014-06" db="EMBL/GenBank/DDBJ databases">
        <title>The complete genome of Blastobotrys (Arxula) adeninivorans LS3 - a yeast of biotechnological interest.</title>
        <authorList>
            <person name="Kunze G."/>
            <person name="Gaillardin C."/>
            <person name="Czernicka M."/>
            <person name="Durrens P."/>
            <person name="Martin T."/>
            <person name="Boer E."/>
            <person name="Gabaldon T."/>
            <person name="Cruz J."/>
            <person name="Talla E."/>
            <person name="Marck C."/>
            <person name="Goffeau A."/>
            <person name="Barbe V."/>
            <person name="Baret P."/>
            <person name="Baronian K."/>
            <person name="Beier S."/>
            <person name="Bleykasten C."/>
            <person name="Bode R."/>
            <person name="Casaregola S."/>
            <person name="Despons L."/>
            <person name="Fairhead C."/>
            <person name="Giersberg M."/>
            <person name="Gierski P."/>
            <person name="Hahnel U."/>
            <person name="Hartmann A."/>
            <person name="Jankowska D."/>
            <person name="Jubin C."/>
            <person name="Jung P."/>
            <person name="Lafontaine I."/>
            <person name="Leh-Louis V."/>
            <person name="Lemaire M."/>
            <person name="Marcet-Houben M."/>
            <person name="Mascher M."/>
            <person name="Morel G."/>
            <person name="Richard G.-F."/>
            <person name="Riechen J."/>
            <person name="Sacerdot C."/>
            <person name="Sarkar A."/>
            <person name="Savel G."/>
            <person name="Schacherer J."/>
            <person name="Sherman D."/>
            <person name="Straub M.-L."/>
            <person name="Stein N."/>
            <person name="Thierry A."/>
            <person name="Trautwein-Schult A."/>
            <person name="Westhof E."/>
            <person name="Worch S."/>
            <person name="Dujon B."/>
            <person name="Souciet J.-L."/>
            <person name="Wincker P."/>
            <person name="Scholz U."/>
            <person name="Neuveglise N."/>
        </authorList>
    </citation>
    <scope>NUCLEOTIDE SEQUENCE</scope>
    <source>
        <strain evidence="2">LS3</strain>
    </source>
</reference>
<name>A0A060T6H4_BLAAD</name>
<dbReference type="AlphaFoldDB" id="A0A060T6H4"/>
<proteinExistence type="predicted"/>
<dbReference type="Pfam" id="PF24855">
    <property type="entry name" value="DUF7729"/>
    <property type="match status" value="1"/>
</dbReference>
<accession>A0A060T6H4</accession>
<organism evidence="2">
    <name type="scientific">Blastobotrys adeninivorans</name>
    <name type="common">Yeast</name>
    <name type="synonym">Arxula adeninivorans</name>
    <dbReference type="NCBI Taxonomy" id="409370"/>
    <lineage>
        <taxon>Eukaryota</taxon>
        <taxon>Fungi</taxon>
        <taxon>Dikarya</taxon>
        <taxon>Ascomycota</taxon>
        <taxon>Saccharomycotina</taxon>
        <taxon>Dipodascomycetes</taxon>
        <taxon>Dipodascales</taxon>
        <taxon>Trichomonascaceae</taxon>
        <taxon>Blastobotrys</taxon>
    </lineage>
</organism>
<dbReference type="EMBL" id="HG937693">
    <property type="protein sequence ID" value="CDP34512.1"/>
    <property type="molecule type" value="Genomic_DNA"/>
</dbReference>
<reference evidence="2" key="1">
    <citation type="submission" date="2014-02" db="EMBL/GenBank/DDBJ databases">
        <authorList>
            <person name="Genoscope - CEA"/>
        </authorList>
    </citation>
    <scope>NUCLEOTIDE SEQUENCE</scope>
    <source>
        <strain evidence="2">LS3</strain>
    </source>
</reference>
<dbReference type="InterPro" id="IPR056146">
    <property type="entry name" value="DUF7729"/>
</dbReference>